<evidence type="ECO:0000256" key="1">
    <source>
        <dbReference type="SAM" id="MobiDB-lite"/>
    </source>
</evidence>
<protein>
    <recommendedName>
        <fullName evidence="4">Peptidase A2 domain-containing protein</fullName>
    </recommendedName>
</protein>
<dbReference type="AlphaFoldDB" id="A0ABD3GB85"/>
<feature type="compositionally biased region" description="Basic and acidic residues" evidence="1">
    <location>
        <begin position="231"/>
        <end position="246"/>
    </location>
</feature>
<dbReference type="Gene3D" id="2.40.70.10">
    <property type="entry name" value="Acid Proteases"/>
    <property type="match status" value="1"/>
</dbReference>
<sequence length="455" mass="50151">MEELAQQMRDMRVEMTGLRREPALAPAADNRQRNFPVWRCIWCHFKGECSELATALRDGVVRYQERLLHLVATGEALQTRWGRGGMRTLVQAPVAAAVIADRPVQPDVFAAKIEAFCGPTLLEAIGDVNEQQPELTEPRRGAEQVRRFTGWSDPVDSATAKAFLVNTKKVSWSDTVDAMVEEKRRRDEANLEPDQPRMTRRKAAEAAANTPSSSGPPPPPGPMEGIQEGTHAGDRGKQRAVPKEKGNAPAYKLASDVEATAISAICLSTFVEAEDSAAKFDSDVTVSAQEAEGADCLHLAFVAGNVVDDDEEDGMKMLKMESDYRNEHWARATAEAKVCLGGLAEPVTALVDNGSEINIMSKEVYDRGQWPIDLNHKWMIREANNLKGDLYGACPEVPVKVGDIIVNQHFFVQTSAPYPVLLGMPYITAMRMETKVMNDGSHYARICSLDDRRSV</sequence>
<organism evidence="2 3">
    <name type="scientific">Riccia sorocarpa</name>
    <dbReference type="NCBI Taxonomy" id="122646"/>
    <lineage>
        <taxon>Eukaryota</taxon>
        <taxon>Viridiplantae</taxon>
        <taxon>Streptophyta</taxon>
        <taxon>Embryophyta</taxon>
        <taxon>Marchantiophyta</taxon>
        <taxon>Marchantiopsida</taxon>
        <taxon>Marchantiidae</taxon>
        <taxon>Marchantiales</taxon>
        <taxon>Ricciaceae</taxon>
        <taxon>Riccia</taxon>
    </lineage>
</organism>
<dbReference type="SUPFAM" id="SSF50630">
    <property type="entry name" value="Acid proteases"/>
    <property type="match status" value="1"/>
</dbReference>
<dbReference type="InterPro" id="IPR021109">
    <property type="entry name" value="Peptidase_aspartic_dom_sf"/>
</dbReference>
<proteinExistence type="predicted"/>
<gene>
    <name evidence="2" type="ORF">R1sor_026373</name>
</gene>
<reference evidence="2 3" key="1">
    <citation type="submission" date="2024-09" db="EMBL/GenBank/DDBJ databases">
        <title>Chromosome-scale assembly of Riccia sorocarpa.</title>
        <authorList>
            <person name="Paukszto L."/>
        </authorList>
    </citation>
    <scope>NUCLEOTIDE SEQUENCE [LARGE SCALE GENOMIC DNA]</scope>
    <source>
        <strain evidence="2">LP-2024</strain>
        <tissue evidence="2">Aerial parts of the thallus</tissue>
    </source>
</reference>
<accession>A0ABD3GB85</accession>
<evidence type="ECO:0000313" key="3">
    <source>
        <dbReference type="Proteomes" id="UP001633002"/>
    </source>
</evidence>
<feature type="compositionally biased region" description="Basic and acidic residues" evidence="1">
    <location>
        <begin position="181"/>
        <end position="197"/>
    </location>
</feature>
<dbReference type="Proteomes" id="UP001633002">
    <property type="component" value="Unassembled WGS sequence"/>
</dbReference>
<name>A0ABD3GB85_9MARC</name>
<keyword evidence="3" id="KW-1185">Reference proteome</keyword>
<feature type="region of interest" description="Disordered" evidence="1">
    <location>
        <begin position="181"/>
        <end position="248"/>
    </location>
</feature>
<dbReference type="CDD" id="cd00303">
    <property type="entry name" value="retropepsin_like"/>
    <property type="match status" value="1"/>
</dbReference>
<evidence type="ECO:0000313" key="2">
    <source>
        <dbReference type="EMBL" id="KAL3676425.1"/>
    </source>
</evidence>
<evidence type="ECO:0008006" key="4">
    <source>
        <dbReference type="Google" id="ProtNLM"/>
    </source>
</evidence>
<dbReference type="EMBL" id="JBJQOH010000008">
    <property type="protein sequence ID" value="KAL3676425.1"/>
    <property type="molecule type" value="Genomic_DNA"/>
</dbReference>
<comment type="caution">
    <text evidence="2">The sequence shown here is derived from an EMBL/GenBank/DDBJ whole genome shotgun (WGS) entry which is preliminary data.</text>
</comment>